<evidence type="ECO:0000256" key="6">
    <source>
        <dbReference type="ARBA" id="ARBA00022989"/>
    </source>
</evidence>
<accession>A0ABX7I0R4</accession>
<comment type="similarity">
    <text evidence="2">Belongs to the malectin family.</text>
</comment>
<dbReference type="EMBL" id="CP056775">
    <property type="protein sequence ID" value="QRQ99449.1"/>
    <property type="molecule type" value="Genomic_DNA"/>
</dbReference>
<dbReference type="Gene3D" id="2.60.120.200">
    <property type="match status" value="1"/>
</dbReference>
<evidence type="ECO:0000256" key="1">
    <source>
        <dbReference type="ARBA" id="ARBA00004115"/>
    </source>
</evidence>
<keyword evidence="7" id="KW-0472">Membrane</keyword>
<dbReference type="NCBIfam" id="TIGR04183">
    <property type="entry name" value="Por_Secre_tail"/>
    <property type="match status" value="1"/>
</dbReference>
<proteinExistence type="inferred from homology"/>
<organism evidence="12 13">
    <name type="scientific">Dyadobacter sandarakinus</name>
    <dbReference type="NCBI Taxonomy" id="2747268"/>
    <lineage>
        <taxon>Bacteria</taxon>
        <taxon>Pseudomonadati</taxon>
        <taxon>Bacteroidota</taxon>
        <taxon>Cytophagia</taxon>
        <taxon>Cytophagales</taxon>
        <taxon>Spirosomataceae</taxon>
        <taxon>Dyadobacter</taxon>
    </lineage>
</organism>
<dbReference type="InterPro" id="IPR039155">
    <property type="entry name" value="MLEC"/>
</dbReference>
<dbReference type="Proteomes" id="UP000612680">
    <property type="component" value="Chromosome"/>
</dbReference>
<sequence>MLAGVGTPVKRGGMVADSCLPVSPLACSALRVSLPFSLSFDNAVLNSVHDKNGSGTGFTTVNSSSGSRAAEDGQPSVPGLPGYEPSKIALTSGRLQIVANKGIDYLANNNQINVLGVKVASVKKLVLEVQLINPVNASQAQQGGLWYGLDDRTFVKLGVTGNKVELRKEFNDVSSTVSGTSNPDQRRTETISGLNSKTVTLRMVVDANAQTVEGFYSTDGTNFSSTGALYATSSLGIAGLGLTTGELYAGVFATYRNGTSPVTYTFDNFAIADQSAPEPVSQDVKISFQPQEAATPAGYKADYGNAFTDARGYGWVRAADKVPGDYTGNTRVRTGTADARQLSLIQMQATTDNTAPGAWEYVIPNGTYRVTVSAGDFKYFDSKHQLNVEGLPVVADFASSSATKFRTATAVVQVSDGKLTVDASGGTGTKLNYIDIVPATAVTDGIAPAVSARLEGTQKSAGVYDKTVKVFLSATDAGNSGLKSFQYSVSEGTYVNYTVPFTLETPGNYSLKVKAADANGNETISSPYTFSIYQEPVLAVTNISFQPQGSAIAAGFTPDYGAAFTAERGYGWVSADTKVPGDYTGNTRLRTGSADVKQLGLIQMQATSDNTVPGAWEYAVENGTYTVTVSAGDFKYYDSKHQINVEGLPAVSDFAPTTAARFRTAVATVQVTDGKLTIDATGGTGTKLNYVSFTKSSAVADNTAPVASARFEGSVKSANVYDQQVKVILSATDAGASGLAEFQYSINNGSYVDYRAPFTINAGGDYSLKVRVADANGNETITNAYTFSVYVAPVVSLTKISFLPEGSPVASTYTPDYGNAYESARGYGWVNAATRQPSDYRGNMRLRAGTGDSKLLSLVQMQAPTDNTAPGAWEYAVPNGTYRVTVNAGDFRYFDSKHQINVEGLPAISDFASTSSVKFRSAVATVQVTDGKLTIDPTGGTNTKMNYLTFSPAVQVTDAVAPSISARFAGTFKSDNVYSEQVQVFLSATDEGESGLARLQYAVDGGEYLNYTSPFYINTNGTHNLVVKAADANNNERTAQYTLNVYVQPLAGAYMVVKNLDGFPGDDQATFSRIQIPWRRTSPDTTEYNANHDKVTLRLHSKGVGKLSVSNLRLSNPASWKVASINNDSTLSLPVNITTGAFTDVVIQFIGKDLSSRAKVLHDTLVITSNDSVAATKRIVLHGLFQKEGEGKSEPYAQEIINAFGFTSKVGYNANDNGNSGTSVMPSSHEIAASYFVKADPGKPVKVTQLAAYHGCCNTVESFDYFQKGSSTIVTLFTHDRLDGQSLLPRLRNAKTGVAQGTFDLSGAFGLRMKGMSSDRTQNIDGRIGLRIIKAIDANGNLVPNAYFVNGDYLGIAATNYDFQDNVYFVENVRPESGAAYYSVLESITSSDITFEPALTGTTKSMTVTLKNQGNTYPDNTTDPTISIKSVKLSGPDANQFTLNTLSVSSLVPQGTVNLTVNFKPTSVGPKNAVVLITYNNSALTPLRIPVYGIANTSNTTVQVVKRVKGAADVNVMIGNKLFEADKNYRTGSIKLDKQVTLSGVRATDMDSLYQTYLSAATDLAPTGYNIPMANGTYTLRMHFVENYWSGVGERVFTTSIENQPVLTNLDIFSEVGYRQAIVKDFPVTITDGELNINFAPTVNRVALAGLEIFEAVTNNLRVAALEDAMTVDADTACNVTVYPNPSAGNLIRYTVGNFGKNEKVAVSVLTLMNTVLHTETVMTDEAGKAASAIEPRRRLDRGFYIIRAKSESGVITSKLIIE</sequence>
<evidence type="ECO:0000256" key="5">
    <source>
        <dbReference type="ARBA" id="ARBA00022824"/>
    </source>
</evidence>
<name>A0ABX7I0R4_9BACT</name>
<dbReference type="SUPFAM" id="SSF49785">
    <property type="entry name" value="Galactose-binding domain-like"/>
    <property type="match status" value="4"/>
</dbReference>
<keyword evidence="8" id="KW-0325">Glycoprotein</keyword>
<evidence type="ECO:0000256" key="4">
    <source>
        <dbReference type="ARBA" id="ARBA00022729"/>
    </source>
</evidence>
<dbReference type="PANTHER" id="PTHR13460">
    <property type="match status" value="1"/>
</dbReference>
<evidence type="ECO:0000256" key="10">
    <source>
        <dbReference type="SAM" id="MobiDB-lite"/>
    </source>
</evidence>
<keyword evidence="9" id="KW-0119">Carbohydrate metabolism</keyword>
<dbReference type="SUPFAM" id="SSF49899">
    <property type="entry name" value="Concanavalin A-like lectins/glucanases"/>
    <property type="match status" value="1"/>
</dbReference>
<dbReference type="RefSeq" id="WP_204660212.1">
    <property type="nucleotide sequence ID" value="NZ_CP056775.1"/>
</dbReference>
<evidence type="ECO:0000256" key="7">
    <source>
        <dbReference type="ARBA" id="ARBA00023136"/>
    </source>
</evidence>
<evidence type="ECO:0000313" key="13">
    <source>
        <dbReference type="Proteomes" id="UP000612680"/>
    </source>
</evidence>
<dbReference type="InterPro" id="IPR013320">
    <property type="entry name" value="ConA-like_dom_sf"/>
</dbReference>
<keyword evidence="6" id="KW-1133">Transmembrane helix</keyword>
<dbReference type="Gene3D" id="2.60.40.10">
    <property type="entry name" value="Immunoglobulins"/>
    <property type="match status" value="1"/>
</dbReference>
<evidence type="ECO:0000313" key="12">
    <source>
        <dbReference type="EMBL" id="QRQ99449.1"/>
    </source>
</evidence>
<keyword evidence="13" id="KW-1185">Reference proteome</keyword>
<evidence type="ECO:0000256" key="2">
    <source>
        <dbReference type="ARBA" id="ARBA00009141"/>
    </source>
</evidence>
<feature type="region of interest" description="Disordered" evidence="10">
    <location>
        <begin position="55"/>
        <end position="77"/>
    </location>
</feature>
<evidence type="ECO:0000256" key="3">
    <source>
        <dbReference type="ARBA" id="ARBA00022692"/>
    </source>
</evidence>
<dbReference type="Gene3D" id="2.60.120.430">
    <property type="entry name" value="Galactose-binding lectin"/>
    <property type="match status" value="4"/>
</dbReference>
<reference evidence="12 13" key="1">
    <citation type="submission" date="2020-06" db="EMBL/GenBank/DDBJ databases">
        <title>Dyadobacter sandarakinus sp. nov., isolated from the soil of the Arctic Yellow River Station.</title>
        <authorList>
            <person name="Zhang Y."/>
            <person name="Peng F."/>
        </authorList>
    </citation>
    <scope>NUCLEOTIDE SEQUENCE [LARGE SCALE GENOMIC DNA]</scope>
    <source>
        <strain evidence="12 13">Q3-56</strain>
    </source>
</reference>
<dbReference type="InterPro" id="IPR013783">
    <property type="entry name" value="Ig-like_fold"/>
</dbReference>
<keyword evidence="5" id="KW-0256">Endoplasmic reticulum</keyword>
<dbReference type="InterPro" id="IPR021720">
    <property type="entry name" value="Malectin_dom"/>
</dbReference>
<dbReference type="InterPro" id="IPR008979">
    <property type="entry name" value="Galactose-bd-like_sf"/>
</dbReference>
<evidence type="ECO:0000256" key="8">
    <source>
        <dbReference type="ARBA" id="ARBA00023180"/>
    </source>
</evidence>
<feature type="domain" description="Malectin" evidence="11">
    <location>
        <begin position="1520"/>
        <end position="1643"/>
    </location>
</feature>
<keyword evidence="4" id="KW-0732">Signal</keyword>
<dbReference type="InterPro" id="IPR058094">
    <property type="entry name" value="Ig-like_OmpL47-like"/>
</dbReference>
<dbReference type="InterPro" id="IPR026444">
    <property type="entry name" value="Secre_tail"/>
</dbReference>
<protein>
    <submittedName>
        <fullName evidence="12">T9SS type A sorting domain-containing protein</fullName>
    </submittedName>
</protein>
<feature type="compositionally biased region" description="Polar residues" evidence="10">
    <location>
        <begin position="57"/>
        <end position="67"/>
    </location>
</feature>
<gene>
    <name evidence="12" type="ORF">HWI92_00250</name>
</gene>
<dbReference type="NCBIfam" id="NF047446">
    <property type="entry name" value="barrel_OmpL47"/>
    <property type="match status" value="3"/>
</dbReference>
<keyword evidence="3" id="KW-0812">Transmembrane</keyword>
<dbReference type="PANTHER" id="PTHR13460:SF0">
    <property type="entry name" value="MALECTIN"/>
    <property type="match status" value="1"/>
</dbReference>
<evidence type="ECO:0000259" key="11">
    <source>
        <dbReference type="Pfam" id="PF11721"/>
    </source>
</evidence>
<dbReference type="Pfam" id="PF11721">
    <property type="entry name" value="Malectin"/>
    <property type="match status" value="1"/>
</dbReference>
<comment type="subcellular location">
    <subcellularLocation>
        <location evidence="1">Endoplasmic reticulum membrane</location>
        <topology evidence="1">Single-pass type I membrane protein</topology>
    </subcellularLocation>
</comment>
<evidence type="ECO:0000256" key="9">
    <source>
        <dbReference type="ARBA" id="ARBA00023277"/>
    </source>
</evidence>